<keyword evidence="2" id="KW-0812">Transmembrane</keyword>
<keyword evidence="5" id="KW-1185">Reference proteome</keyword>
<accession>A0A6S6ZYW4</accession>
<dbReference type="Proteomes" id="UP000494269">
    <property type="component" value="Unassembled WGS sequence"/>
</dbReference>
<dbReference type="EC" id="1.4.99.-" evidence="4"/>
<evidence type="ECO:0000256" key="2">
    <source>
        <dbReference type="SAM" id="Phobius"/>
    </source>
</evidence>
<name>A0A6S6ZYW4_9BURK</name>
<dbReference type="Pfam" id="PF01266">
    <property type="entry name" value="DAO"/>
    <property type="match status" value="1"/>
</dbReference>
<evidence type="ECO:0000256" key="1">
    <source>
        <dbReference type="ARBA" id="ARBA00023002"/>
    </source>
</evidence>
<dbReference type="SUPFAM" id="SSF51905">
    <property type="entry name" value="FAD/NAD(P)-binding domain"/>
    <property type="match status" value="1"/>
</dbReference>
<dbReference type="InterPro" id="IPR036188">
    <property type="entry name" value="FAD/NAD-bd_sf"/>
</dbReference>
<keyword evidence="1 4" id="KW-0560">Oxidoreductase</keyword>
<reference evidence="4 5" key="1">
    <citation type="submission" date="2020-04" db="EMBL/GenBank/DDBJ databases">
        <authorList>
            <person name="De Canck E."/>
        </authorList>
    </citation>
    <scope>NUCLEOTIDE SEQUENCE [LARGE SCALE GENOMIC DNA]</scope>
    <source>
        <strain evidence="4 5">LMG 3441</strain>
    </source>
</reference>
<feature type="domain" description="FAD dependent oxidoreductase" evidence="3">
    <location>
        <begin position="28"/>
        <end position="418"/>
    </location>
</feature>
<dbReference type="Gene3D" id="3.30.9.10">
    <property type="entry name" value="D-Amino Acid Oxidase, subunit A, domain 2"/>
    <property type="match status" value="1"/>
</dbReference>
<sequence>MQSHGEFYARNVLPNTWGWRRIWRMKTDVVVLGAGIVGVSTALHLQARGRSVVLLDRRGPGEETSYGNAGLIERASVIPYAFPRDWRSLWRYARNNTPDVSYHPRFLPRIAPWLLRYWWHSSPTRLARAADAMLPLIERSVAEHDALKDDANITHLFRRNGWIDGARTDAGMTRAIAEAEALSPYGLNYRVLDRQALTALEPSLSSRMVGAVHWLDPVNVSDPGAVTRGYAALFQKRGGQLVRGDARSLKAAGKGWQVQSVQGMVDARDVVVALGPWSADLLRPLGYRIPMAVKRGYHQHYALEDGATLSHPVADIDSGFVVTPMTLGVRLTTGAEFASRDAPPSPIQIQRTRALAGQLLPLGAAVEKEPWMGCRPCMPDMRPVIGPAPKHPGLWMAFGHAHHGFTLGPVTGKLMASLITGQAPDMDPAPYALRR</sequence>
<dbReference type="InterPro" id="IPR006076">
    <property type="entry name" value="FAD-dep_OxRdtase"/>
</dbReference>
<dbReference type="PANTHER" id="PTHR13847:SF289">
    <property type="entry name" value="GLYCINE OXIDASE"/>
    <property type="match status" value="1"/>
</dbReference>
<dbReference type="GO" id="GO:0016491">
    <property type="term" value="F:oxidoreductase activity"/>
    <property type="evidence" value="ECO:0007669"/>
    <property type="project" value="UniProtKB-KW"/>
</dbReference>
<dbReference type="EMBL" id="CADIJQ010000001">
    <property type="protein sequence ID" value="CAB3668106.1"/>
    <property type="molecule type" value="Genomic_DNA"/>
</dbReference>
<dbReference type="AlphaFoldDB" id="A0A6S6ZYW4"/>
<dbReference type="SUPFAM" id="SSF54373">
    <property type="entry name" value="FAD-linked reductases, C-terminal domain"/>
    <property type="match status" value="1"/>
</dbReference>
<keyword evidence="2" id="KW-0472">Membrane</keyword>
<evidence type="ECO:0000313" key="4">
    <source>
        <dbReference type="EMBL" id="CAB3668106.1"/>
    </source>
</evidence>
<evidence type="ECO:0000313" key="5">
    <source>
        <dbReference type="Proteomes" id="UP000494269"/>
    </source>
</evidence>
<dbReference type="PANTHER" id="PTHR13847">
    <property type="entry name" value="SARCOSINE DEHYDROGENASE-RELATED"/>
    <property type="match status" value="1"/>
</dbReference>
<organism evidence="4 5">
    <name type="scientific">Achromobacter kerstersii</name>
    <dbReference type="NCBI Taxonomy" id="1353890"/>
    <lineage>
        <taxon>Bacteria</taxon>
        <taxon>Pseudomonadati</taxon>
        <taxon>Pseudomonadota</taxon>
        <taxon>Betaproteobacteria</taxon>
        <taxon>Burkholderiales</taxon>
        <taxon>Alcaligenaceae</taxon>
        <taxon>Achromobacter</taxon>
    </lineage>
</organism>
<feature type="transmembrane region" description="Helical" evidence="2">
    <location>
        <begin position="29"/>
        <end position="47"/>
    </location>
</feature>
<keyword evidence="2" id="KW-1133">Transmembrane helix</keyword>
<gene>
    <name evidence="4" type="primary">dadA1_1</name>
    <name evidence="4" type="ORF">LMG3441_00923</name>
</gene>
<evidence type="ECO:0000259" key="3">
    <source>
        <dbReference type="Pfam" id="PF01266"/>
    </source>
</evidence>
<protein>
    <submittedName>
        <fullName evidence="4">D-amino acid dehydrogenase 1</fullName>
        <ecNumber evidence="4">1.4.99.-</ecNumber>
    </submittedName>
</protein>
<dbReference type="GO" id="GO:0005737">
    <property type="term" value="C:cytoplasm"/>
    <property type="evidence" value="ECO:0007669"/>
    <property type="project" value="TreeGrafter"/>
</dbReference>
<dbReference type="Gene3D" id="3.50.50.60">
    <property type="entry name" value="FAD/NAD(P)-binding domain"/>
    <property type="match status" value="2"/>
</dbReference>
<proteinExistence type="predicted"/>